<reference evidence="2 3" key="1">
    <citation type="submission" date="2016-06" db="EMBL/GenBank/DDBJ databases">
        <title>Draft Genome Sequence of Tenacibaculum soleae UCD-KL19.</title>
        <authorList>
            <person name="Eisen J.A."/>
            <person name="Coil D.A."/>
            <person name="Lujan K.M."/>
        </authorList>
    </citation>
    <scope>NUCLEOTIDE SEQUENCE [LARGE SCALE GENOMIC DNA]</scope>
    <source>
        <strain evidence="2 3">UCD-KL19</strain>
    </source>
</reference>
<dbReference type="GO" id="GO:0016747">
    <property type="term" value="F:acyltransferase activity, transferring groups other than amino-acyl groups"/>
    <property type="evidence" value="ECO:0007669"/>
    <property type="project" value="InterPro"/>
</dbReference>
<dbReference type="EMBL" id="MAKX01000001">
    <property type="protein sequence ID" value="OCK43989.1"/>
    <property type="molecule type" value="Genomic_DNA"/>
</dbReference>
<dbReference type="PROSITE" id="PS51186">
    <property type="entry name" value="GNAT"/>
    <property type="match status" value="1"/>
</dbReference>
<dbReference type="InterPro" id="IPR000182">
    <property type="entry name" value="GNAT_dom"/>
</dbReference>
<name>A0A1B9Y2K7_9FLAO</name>
<dbReference type="Pfam" id="PF13527">
    <property type="entry name" value="Acetyltransf_9"/>
    <property type="match status" value="1"/>
</dbReference>
<dbReference type="AlphaFoldDB" id="A0A1B9Y2K7"/>
<organism evidence="2 3">
    <name type="scientific">Tenacibaculum soleae</name>
    <dbReference type="NCBI Taxonomy" id="447689"/>
    <lineage>
        <taxon>Bacteria</taxon>
        <taxon>Pseudomonadati</taxon>
        <taxon>Bacteroidota</taxon>
        <taxon>Flavobacteriia</taxon>
        <taxon>Flavobacteriales</taxon>
        <taxon>Flavobacteriaceae</taxon>
        <taxon>Tenacibaculum</taxon>
    </lineage>
</organism>
<accession>A0A1B9Y2K7</accession>
<keyword evidence="3" id="KW-1185">Reference proteome</keyword>
<protein>
    <recommendedName>
        <fullName evidence="1">N-acetyltransferase domain-containing protein</fullName>
    </recommendedName>
</protein>
<proteinExistence type="predicted"/>
<dbReference type="Gene3D" id="3.40.630.30">
    <property type="match status" value="1"/>
</dbReference>
<dbReference type="InterPro" id="IPR016181">
    <property type="entry name" value="Acyl_CoA_acyltransferase"/>
</dbReference>
<dbReference type="RefSeq" id="WP_068702900.1">
    <property type="nucleotide sequence ID" value="NZ_MAKX01000001.1"/>
</dbReference>
<evidence type="ECO:0000313" key="3">
    <source>
        <dbReference type="Proteomes" id="UP000093186"/>
    </source>
</evidence>
<gene>
    <name evidence="2" type="ORF">BA195_04650</name>
</gene>
<dbReference type="Proteomes" id="UP000093186">
    <property type="component" value="Unassembled WGS sequence"/>
</dbReference>
<dbReference type="CDD" id="cd04301">
    <property type="entry name" value="NAT_SF"/>
    <property type="match status" value="1"/>
</dbReference>
<dbReference type="OrthoDB" id="5570877at2"/>
<comment type="caution">
    <text evidence="2">The sequence shown here is derived from an EMBL/GenBank/DDBJ whole genome shotgun (WGS) entry which is preliminary data.</text>
</comment>
<evidence type="ECO:0000259" key="1">
    <source>
        <dbReference type="PROSITE" id="PS51186"/>
    </source>
</evidence>
<feature type="domain" description="N-acetyltransferase" evidence="1">
    <location>
        <begin position="4"/>
        <end position="179"/>
    </location>
</feature>
<dbReference type="STRING" id="447689.BA195_04650"/>
<sequence>MMLYKFVPLTSENIKDLIYLYKHVFGKIVTLDELLAKFDTSYLGTGYLGYLAYDKGKPIAFQGVVPVLMKYNEKTELAAQYTDSMTLPAYARKGVFTKLLKLTDEALKEANVKFVWCFPNQNSEYVYMNKLNWQYKERMQRFSVKTALIPIEKITRKLGVINRLYKKRVFNILKKYKTDAIIKGSVFQEKNIVSTVRNHEFYKYKTFTNNFTISIEGVLFWIKIKNGLLIGDIETPSEELFHIAFKKIKKIATFNGIGEINIQASPNTQISKLMRKHSKKTFESWTVGYKNFSSDFPLEQLKFTFGDLDTF</sequence>
<evidence type="ECO:0000313" key="2">
    <source>
        <dbReference type="EMBL" id="OCK43989.1"/>
    </source>
</evidence>
<dbReference type="SUPFAM" id="SSF55729">
    <property type="entry name" value="Acyl-CoA N-acyltransferases (Nat)"/>
    <property type="match status" value="1"/>
</dbReference>